<dbReference type="EMBL" id="BPLR01020625">
    <property type="protein sequence ID" value="GIX80802.1"/>
    <property type="molecule type" value="Genomic_DNA"/>
</dbReference>
<comment type="caution">
    <text evidence="1">The sequence shown here is derived from an EMBL/GenBank/DDBJ whole genome shotgun (WGS) entry which is preliminary data.</text>
</comment>
<name>A0AAV4NB93_CAEEX</name>
<accession>A0AAV4NB93</accession>
<organism evidence="1 2">
    <name type="scientific">Caerostris extrusa</name>
    <name type="common">Bark spider</name>
    <name type="synonym">Caerostris bankana</name>
    <dbReference type="NCBI Taxonomy" id="172846"/>
    <lineage>
        <taxon>Eukaryota</taxon>
        <taxon>Metazoa</taxon>
        <taxon>Ecdysozoa</taxon>
        <taxon>Arthropoda</taxon>
        <taxon>Chelicerata</taxon>
        <taxon>Arachnida</taxon>
        <taxon>Araneae</taxon>
        <taxon>Araneomorphae</taxon>
        <taxon>Entelegynae</taxon>
        <taxon>Araneoidea</taxon>
        <taxon>Araneidae</taxon>
        <taxon>Caerostris</taxon>
    </lineage>
</organism>
<dbReference type="Proteomes" id="UP001054945">
    <property type="component" value="Unassembled WGS sequence"/>
</dbReference>
<keyword evidence="2" id="KW-1185">Reference proteome</keyword>
<evidence type="ECO:0000313" key="1">
    <source>
        <dbReference type="EMBL" id="GIX80802.1"/>
    </source>
</evidence>
<evidence type="ECO:0000313" key="2">
    <source>
        <dbReference type="Proteomes" id="UP001054945"/>
    </source>
</evidence>
<proteinExistence type="predicted"/>
<gene>
    <name evidence="1" type="ORF">CEXT_318881</name>
</gene>
<reference evidence="1 2" key="1">
    <citation type="submission" date="2021-06" db="EMBL/GenBank/DDBJ databases">
        <title>Caerostris extrusa draft genome.</title>
        <authorList>
            <person name="Kono N."/>
            <person name="Arakawa K."/>
        </authorList>
    </citation>
    <scope>NUCLEOTIDE SEQUENCE [LARGE SCALE GENOMIC DNA]</scope>
</reference>
<evidence type="ECO:0008006" key="3">
    <source>
        <dbReference type="Google" id="ProtNLM"/>
    </source>
</evidence>
<protein>
    <recommendedName>
        <fullName evidence="3">CRISPR-associated protein Cas6 C-terminal domain-containing protein</fullName>
    </recommendedName>
</protein>
<dbReference type="AlphaFoldDB" id="A0AAV4NB93"/>
<sequence>MLDWIKRGTQFSADVKWIERGAYLATSVGLIGKRSTTLNKCQIGLKGEHNSQQMLEWIERGAYLATSVGLIGKGVRLSTDVRLE</sequence>